<evidence type="ECO:0000256" key="1">
    <source>
        <dbReference type="SAM" id="MobiDB-lite"/>
    </source>
</evidence>
<dbReference type="AlphaFoldDB" id="A0AA97PLC4"/>
<name>A0AA97PLC4_PYRO3</name>
<feature type="compositionally biased region" description="Low complexity" evidence="1">
    <location>
        <begin position="217"/>
        <end position="231"/>
    </location>
</feature>
<protein>
    <submittedName>
        <fullName evidence="3">Uncharacterized protein</fullName>
    </submittedName>
</protein>
<dbReference type="EMBL" id="JH793177">
    <property type="protein sequence ID" value="ELQ38912.1"/>
    <property type="molecule type" value="Genomic_DNA"/>
</dbReference>
<gene>
    <name evidence="3" type="ORF">OOU_Y34scaffold00522g67</name>
</gene>
<accession>A0AA97PLC4</accession>
<sequence>MRFNHFLLPLMAGSVVSAPVREPEPKHQLEARMNVGTVVTSGAAVCVACVVGVVAYKSYTVAASTLEFTKGQYRIASAKYSLDKASIDQAMKIANDNQQHTIGKSMILEAEKNNKVALGFRKRIVDIQKPYLAALVADATQYPLTQTTSQAIPAAQVYCGELEKLLDQTTDIIEDVINRSPKTSPAGSAQGSPSRSTSPDGRNPTSVGTTGLTRTNSQSGRPPSSGGSVSPTNDRGRTQSVVSSGSAGSAGTQDLSKAEKGKAGIPQQNPPTSQGKTSGASVPAPGPAAGLTRRPTEGQLRRTGSTASLKSGTKTLRRRMVPLVVFDV</sequence>
<feature type="compositionally biased region" description="Low complexity" evidence="1">
    <location>
        <begin position="278"/>
        <end position="290"/>
    </location>
</feature>
<evidence type="ECO:0000313" key="3">
    <source>
        <dbReference type="EMBL" id="ELQ38912.1"/>
    </source>
</evidence>
<feature type="chain" id="PRO_5041657186" evidence="2">
    <location>
        <begin position="18"/>
        <end position="328"/>
    </location>
</feature>
<dbReference type="Proteomes" id="UP000011086">
    <property type="component" value="Unassembled WGS sequence"/>
</dbReference>
<feature type="compositionally biased region" description="Low complexity" evidence="1">
    <location>
        <begin position="240"/>
        <end position="251"/>
    </location>
</feature>
<feature type="region of interest" description="Disordered" evidence="1">
    <location>
        <begin position="178"/>
        <end position="315"/>
    </location>
</feature>
<feature type="compositionally biased region" description="Polar residues" evidence="1">
    <location>
        <begin position="302"/>
        <end position="314"/>
    </location>
</feature>
<keyword evidence="2" id="KW-0732">Signal</keyword>
<feature type="compositionally biased region" description="Polar residues" evidence="1">
    <location>
        <begin position="180"/>
        <end position="216"/>
    </location>
</feature>
<evidence type="ECO:0000256" key="2">
    <source>
        <dbReference type="SAM" id="SignalP"/>
    </source>
</evidence>
<organism evidence="3">
    <name type="scientific">Pyricularia oryzae (strain Y34)</name>
    <name type="common">Rice blast fungus</name>
    <name type="synonym">Magnaporthe oryzae</name>
    <dbReference type="NCBI Taxonomy" id="1143189"/>
    <lineage>
        <taxon>Eukaryota</taxon>
        <taxon>Fungi</taxon>
        <taxon>Dikarya</taxon>
        <taxon>Ascomycota</taxon>
        <taxon>Pezizomycotina</taxon>
        <taxon>Sordariomycetes</taxon>
        <taxon>Sordariomycetidae</taxon>
        <taxon>Magnaporthales</taxon>
        <taxon>Pyriculariaceae</taxon>
        <taxon>Pyricularia</taxon>
    </lineage>
</organism>
<proteinExistence type="predicted"/>
<reference evidence="3" key="1">
    <citation type="journal article" date="2012" name="PLoS Genet.">
        <title>Comparative analysis of the genomes of two field isolates of the rice blast fungus Magnaporthe oryzae.</title>
        <authorList>
            <person name="Xue M."/>
            <person name="Yang J."/>
            <person name="Li Z."/>
            <person name="Hu S."/>
            <person name="Yao N."/>
            <person name="Dean R.A."/>
            <person name="Zhao W."/>
            <person name="Shen M."/>
            <person name="Zhang H."/>
            <person name="Li C."/>
            <person name="Liu L."/>
            <person name="Cao L."/>
            <person name="Xu X."/>
            <person name="Xing Y."/>
            <person name="Hsiang T."/>
            <person name="Zhang Z."/>
            <person name="Xu J.R."/>
            <person name="Peng Y.L."/>
        </authorList>
    </citation>
    <scope>NUCLEOTIDE SEQUENCE</scope>
    <source>
        <strain evidence="3">Y34</strain>
    </source>
</reference>
<feature type="compositionally biased region" description="Polar residues" evidence="1">
    <location>
        <begin position="266"/>
        <end position="277"/>
    </location>
</feature>
<feature type="signal peptide" evidence="2">
    <location>
        <begin position="1"/>
        <end position="17"/>
    </location>
</feature>